<keyword evidence="6" id="KW-0862">Zinc</keyword>
<dbReference type="SUPFAM" id="SSF57845">
    <property type="entry name" value="B-box zinc-binding domain"/>
    <property type="match status" value="1"/>
</dbReference>
<dbReference type="PANTHER" id="PTHR25465:SF14">
    <property type="entry name" value="E3 UBIQUITIN-PROTEIN LIGASE TRIM65"/>
    <property type="match status" value="1"/>
</dbReference>
<proteinExistence type="predicted"/>
<dbReference type="InterPro" id="IPR018957">
    <property type="entry name" value="Znf_C3HC4_RING-type"/>
</dbReference>
<dbReference type="RefSeq" id="XP_027281441.1">
    <property type="nucleotide sequence ID" value="XM_027425640.2"/>
</dbReference>
<dbReference type="PANTHER" id="PTHR25465">
    <property type="entry name" value="B-BOX DOMAIN CONTAINING"/>
    <property type="match status" value="1"/>
</dbReference>
<evidence type="ECO:0000256" key="7">
    <source>
        <dbReference type="ARBA" id="ARBA00022859"/>
    </source>
</evidence>
<keyword evidence="3" id="KW-0399">Innate immunity</keyword>
<dbReference type="InterPro" id="IPR048222">
    <property type="entry name" value="TRIM65_SPRY_PRY"/>
</dbReference>
<dbReference type="InterPro" id="IPR001841">
    <property type="entry name" value="Znf_RING"/>
</dbReference>
<evidence type="ECO:0000256" key="5">
    <source>
        <dbReference type="ARBA" id="ARBA00022771"/>
    </source>
</evidence>
<keyword evidence="5 8" id="KW-0863">Zinc-finger</keyword>
<dbReference type="Pfam" id="PF00643">
    <property type="entry name" value="zf-B_box"/>
    <property type="match status" value="1"/>
</dbReference>
<dbReference type="InterPro" id="IPR001870">
    <property type="entry name" value="B30.2/SPRY"/>
</dbReference>
<evidence type="ECO:0000313" key="12">
    <source>
        <dbReference type="Proteomes" id="UP001108280"/>
    </source>
</evidence>
<dbReference type="Pfam" id="PF00622">
    <property type="entry name" value="SPRY"/>
    <property type="match status" value="1"/>
</dbReference>
<reference evidence="12" key="2">
    <citation type="journal article" date="2020" name="Biotechnol. Bioeng.">
        <title>Chromosome-scale scaffolds for the Chinese hamster reference genome assembly to facilitate the study of the CHO epigenome.</title>
        <authorList>
            <person name="Hilliard W."/>
            <person name="MacDonald M."/>
            <person name="Lee K.H."/>
        </authorList>
    </citation>
    <scope>NUCLEOTIDE SEQUENCE [LARGE SCALE GENOMIC DNA]</scope>
    <source>
        <strain evidence="12">17A/GY</strain>
    </source>
</reference>
<dbReference type="GO" id="GO:0010508">
    <property type="term" value="P:positive regulation of autophagy"/>
    <property type="evidence" value="ECO:0007669"/>
    <property type="project" value="TreeGrafter"/>
</dbReference>
<dbReference type="GO" id="GO:0045087">
    <property type="term" value="P:innate immune response"/>
    <property type="evidence" value="ECO:0007669"/>
    <property type="project" value="UniProtKB-KW"/>
</dbReference>
<dbReference type="SMART" id="SM00449">
    <property type="entry name" value="SPRY"/>
    <property type="match status" value="1"/>
</dbReference>
<dbReference type="CTD" id="201292"/>
<dbReference type="SMART" id="SM00184">
    <property type="entry name" value="RING"/>
    <property type="match status" value="1"/>
</dbReference>
<dbReference type="Pfam" id="PF00097">
    <property type="entry name" value="zf-C3HC4"/>
    <property type="match status" value="1"/>
</dbReference>
<gene>
    <name evidence="13" type="primary">Trim65</name>
</gene>
<organism evidence="12 13">
    <name type="scientific">Cricetulus griseus</name>
    <name type="common">Chinese hamster</name>
    <name type="synonym">Cricetulus barabensis griseus</name>
    <dbReference type="NCBI Taxonomy" id="10029"/>
    <lineage>
        <taxon>Eukaryota</taxon>
        <taxon>Metazoa</taxon>
        <taxon>Chordata</taxon>
        <taxon>Craniata</taxon>
        <taxon>Vertebrata</taxon>
        <taxon>Euteleostomi</taxon>
        <taxon>Mammalia</taxon>
        <taxon>Eutheria</taxon>
        <taxon>Euarchontoglires</taxon>
        <taxon>Glires</taxon>
        <taxon>Rodentia</taxon>
        <taxon>Myomorpha</taxon>
        <taxon>Muroidea</taxon>
        <taxon>Cricetidae</taxon>
        <taxon>Cricetinae</taxon>
        <taxon>Cricetulus</taxon>
    </lineage>
</organism>
<dbReference type="Proteomes" id="UP001108280">
    <property type="component" value="Chromosome 7"/>
</dbReference>
<dbReference type="InterPro" id="IPR013320">
    <property type="entry name" value="ConA-like_dom_sf"/>
</dbReference>
<dbReference type="CDD" id="cd12896">
    <property type="entry name" value="SPRY_PRY_TRIM65"/>
    <property type="match status" value="1"/>
</dbReference>
<dbReference type="FunFam" id="2.60.120.920:FF:000061">
    <property type="entry name" value="Tripartite motif containing 65"/>
    <property type="match status" value="1"/>
</dbReference>
<dbReference type="Gene3D" id="3.30.160.60">
    <property type="entry name" value="Classic Zinc Finger"/>
    <property type="match status" value="1"/>
</dbReference>
<dbReference type="PRINTS" id="PR01407">
    <property type="entry name" value="BUTYPHLNCDUF"/>
</dbReference>
<dbReference type="SUPFAM" id="SSF49899">
    <property type="entry name" value="Concanavalin A-like lectins/glucanases"/>
    <property type="match status" value="1"/>
</dbReference>
<dbReference type="GO" id="GO:0008270">
    <property type="term" value="F:zinc ion binding"/>
    <property type="evidence" value="ECO:0007669"/>
    <property type="project" value="UniProtKB-KW"/>
</dbReference>
<protein>
    <submittedName>
        <fullName evidence="13">Tripartite motif-containing protein 65 isoform X2</fullName>
    </submittedName>
</protein>
<dbReference type="PROSITE" id="PS00518">
    <property type="entry name" value="ZF_RING_1"/>
    <property type="match status" value="1"/>
</dbReference>
<dbReference type="GO" id="GO:0005737">
    <property type="term" value="C:cytoplasm"/>
    <property type="evidence" value="ECO:0007669"/>
    <property type="project" value="UniProtKB-SubCell"/>
</dbReference>
<dbReference type="OrthoDB" id="5951542at2759"/>
<dbReference type="Pfam" id="PF25600">
    <property type="entry name" value="TRIM_CC"/>
    <property type="match status" value="1"/>
</dbReference>
<feature type="domain" description="B30.2/SPRY" evidence="11">
    <location>
        <begin position="347"/>
        <end position="540"/>
    </location>
</feature>
<feature type="coiled-coil region" evidence="9">
    <location>
        <begin position="172"/>
        <end position="242"/>
    </location>
</feature>
<evidence type="ECO:0000256" key="1">
    <source>
        <dbReference type="ARBA" id="ARBA00004496"/>
    </source>
</evidence>
<sequence length="553" mass="61187">MLGTLVSSWAVPPAPFRSSRTGALGGASAMAAPLLEEDLVTCPICLSGYRDPVTLPCGHSFCGDCIQDSWRCCEKTCPECRRPFPEGAQLCRNVKLSSLLQALPRVLPPQPPATLPPPGPGAGRPAASCPRHGRPLEFFCRSEGLCVCSACTVHECRHHERALLDVERRGREDQLKARVVVTQQQATEAESQLQELQQQSSQIESSASTLASVVASRFSSLAQALEKRKALTLRSIEQAKKQVLGQALNEIQRLTGHLEALSQYDHSVQELLGQVDDHIFFQGLQQLSEPVESLGPPTALQWDEEQQLNNVNELLSPLCELLLEDKPSRVAGKAAQAGPVEALGPPPPVPSTMCPLRKKLWQNYRNLTFDPDTANQYLYLSHEDQQVTHRFQAQSPVRPGSFELWQVQCTQSFQTGQHYWEVRASEHSVTLGVTYPKLSRRKVGNHTDNIGRGPYSWGLCIQEDSIQAWHNGKAERLHGAPGLLLGIDLNLTSGCLNFYSLEPRTERLHTFYAVFSQPLFPVFWLLEGRTLTLCHQPEAKLPPGPREEASALC</sequence>
<dbReference type="InterPro" id="IPR017907">
    <property type="entry name" value="Znf_RING_CS"/>
</dbReference>
<dbReference type="KEGG" id="cge:100758291"/>
<keyword evidence="9" id="KW-0175">Coiled coil</keyword>
<keyword evidence="2" id="KW-0963">Cytoplasm</keyword>
<keyword evidence="12" id="KW-1185">Reference proteome</keyword>
<dbReference type="Gene3D" id="2.60.120.920">
    <property type="match status" value="1"/>
</dbReference>
<evidence type="ECO:0000313" key="13">
    <source>
        <dbReference type="RefSeq" id="XP_027281441.1"/>
    </source>
</evidence>
<dbReference type="InterPro" id="IPR006574">
    <property type="entry name" value="PRY"/>
</dbReference>
<feature type="domain" description="RING-type" evidence="10">
    <location>
        <begin position="42"/>
        <end position="81"/>
    </location>
</feature>
<dbReference type="GeneID" id="100758291"/>
<evidence type="ECO:0000259" key="10">
    <source>
        <dbReference type="PROSITE" id="PS50089"/>
    </source>
</evidence>
<keyword evidence="4" id="KW-0479">Metal-binding</keyword>
<evidence type="ECO:0000259" key="11">
    <source>
        <dbReference type="PROSITE" id="PS50188"/>
    </source>
</evidence>
<evidence type="ECO:0000256" key="6">
    <source>
        <dbReference type="ARBA" id="ARBA00022833"/>
    </source>
</evidence>
<reference evidence="13" key="3">
    <citation type="submission" date="2025-08" db="UniProtKB">
        <authorList>
            <consortium name="RefSeq"/>
        </authorList>
    </citation>
    <scope>IDENTIFICATION</scope>
    <source>
        <strain evidence="13">17A/GY</strain>
        <tissue evidence="13">Liver</tissue>
    </source>
</reference>
<evidence type="ECO:0000256" key="2">
    <source>
        <dbReference type="ARBA" id="ARBA00022490"/>
    </source>
</evidence>
<dbReference type="SUPFAM" id="SSF57850">
    <property type="entry name" value="RING/U-box"/>
    <property type="match status" value="1"/>
</dbReference>
<dbReference type="SMART" id="SM00589">
    <property type="entry name" value="PRY"/>
    <property type="match status" value="1"/>
</dbReference>
<evidence type="ECO:0000256" key="4">
    <source>
        <dbReference type="ARBA" id="ARBA00022723"/>
    </source>
</evidence>
<dbReference type="AlphaFoldDB" id="A0A9J7GAZ0"/>
<reference evidence="12" key="1">
    <citation type="journal article" date="2018" name="Biotechnol. Bioeng.">
        <title>A reference genome of the Chinese hamster based on a hybrid assembly strategy.</title>
        <authorList>
            <person name="Rupp O."/>
            <person name="MacDonald M.L."/>
            <person name="Li S."/>
            <person name="Dhiman H."/>
            <person name="Polson S."/>
            <person name="Griep S."/>
            <person name="Heffner K."/>
            <person name="Hernandez I."/>
            <person name="Brinkrolf K."/>
            <person name="Jadhav V."/>
            <person name="Samoudi M."/>
            <person name="Hao H."/>
            <person name="Kingham B."/>
            <person name="Goesmann A."/>
            <person name="Betenbaugh M.J."/>
            <person name="Lewis N.E."/>
            <person name="Borth N."/>
            <person name="Lee K.H."/>
        </authorList>
    </citation>
    <scope>NUCLEOTIDE SEQUENCE [LARGE SCALE GENOMIC DNA]</scope>
    <source>
        <strain evidence="12">17A/GY</strain>
    </source>
</reference>
<dbReference type="InterPro" id="IPR051051">
    <property type="entry name" value="E3_ubiq-ligase_TRIM/RNF"/>
</dbReference>
<dbReference type="InterPro" id="IPR003879">
    <property type="entry name" value="Butyrophylin_SPRY"/>
</dbReference>
<evidence type="ECO:0000256" key="9">
    <source>
        <dbReference type="SAM" id="Coils"/>
    </source>
</evidence>
<dbReference type="Pfam" id="PF13765">
    <property type="entry name" value="PRY"/>
    <property type="match status" value="1"/>
</dbReference>
<accession>A0A9J7GAZ0</accession>
<dbReference type="InterPro" id="IPR058030">
    <property type="entry name" value="TRIM8/14/16/25/29/45/65_CC"/>
</dbReference>
<name>A0A9J7GAZ0_CRIGR</name>
<evidence type="ECO:0000256" key="3">
    <source>
        <dbReference type="ARBA" id="ARBA00022588"/>
    </source>
</evidence>
<dbReference type="CDD" id="cd19835">
    <property type="entry name" value="Bbox2_TRIM65_C-IV"/>
    <property type="match status" value="1"/>
</dbReference>
<dbReference type="PROSITE" id="PS50089">
    <property type="entry name" value="ZF_RING_2"/>
    <property type="match status" value="1"/>
</dbReference>
<dbReference type="InterPro" id="IPR000315">
    <property type="entry name" value="Znf_B-box"/>
</dbReference>
<evidence type="ECO:0000256" key="8">
    <source>
        <dbReference type="PROSITE-ProRule" id="PRU00175"/>
    </source>
</evidence>
<dbReference type="PROSITE" id="PS50188">
    <property type="entry name" value="B302_SPRY"/>
    <property type="match status" value="1"/>
</dbReference>
<dbReference type="InterPro" id="IPR003877">
    <property type="entry name" value="SPRY_dom"/>
</dbReference>
<dbReference type="InterPro" id="IPR013083">
    <property type="entry name" value="Znf_RING/FYVE/PHD"/>
</dbReference>
<dbReference type="InterPro" id="IPR043136">
    <property type="entry name" value="B30.2/SPRY_sf"/>
</dbReference>
<keyword evidence="7" id="KW-0391">Immunity</keyword>
<dbReference type="Gene3D" id="3.30.40.10">
    <property type="entry name" value="Zinc/RING finger domain, C3HC4 (zinc finger)"/>
    <property type="match status" value="1"/>
</dbReference>
<comment type="subcellular location">
    <subcellularLocation>
        <location evidence="1">Cytoplasm</location>
    </subcellularLocation>
</comment>